<evidence type="ECO:0000256" key="4">
    <source>
        <dbReference type="ARBA" id="ARBA00022692"/>
    </source>
</evidence>
<keyword evidence="4 10" id="KW-0812">Transmembrane</keyword>
<dbReference type="OrthoDB" id="6703404at2759"/>
<keyword evidence="7" id="KW-1133">Transmembrane helix</keyword>
<keyword evidence="5" id="KW-0677">Repeat</keyword>
<keyword evidence="8" id="KW-0496">Mitochondrion</keyword>
<evidence type="ECO:0000256" key="3">
    <source>
        <dbReference type="ARBA" id="ARBA00022448"/>
    </source>
</evidence>
<feature type="repeat" description="Solcar" evidence="10">
    <location>
        <begin position="1"/>
        <end position="45"/>
    </location>
</feature>
<gene>
    <name evidence="12" type="ORF">IscW_ISCW004766</name>
</gene>
<dbReference type="Gene3D" id="1.50.40.10">
    <property type="entry name" value="Mitochondrial carrier domain"/>
    <property type="match status" value="1"/>
</dbReference>
<evidence type="ECO:0000256" key="2">
    <source>
        <dbReference type="ARBA" id="ARBA00006375"/>
    </source>
</evidence>
<keyword evidence="14" id="KW-1185">Reference proteome</keyword>
<dbReference type="Pfam" id="PF00153">
    <property type="entry name" value="Mito_carr"/>
    <property type="match status" value="1"/>
</dbReference>
<proteinExistence type="inferred from homology"/>
<keyword evidence="3 11" id="KW-0813">Transport</keyword>
<reference evidence="12 14" key="1">
    <citation type="submission" date="2008-03" db="EMBL/GenBank/DDBJ databases">
        <title>Annotation of Ixodes scapularis.</title>
        <authorList>
            <consortium name="Ixodes scapularis Genome Project Consortium"/>
            <person name="Caler E."/>
            <person name="Hannick L.I."/>
            <person name="Bidwell S."/>
            <person name="Joardar V."/>
            <person name="Thiagarajan M."/>
            <person name="Amedeo P."/>
            <person name="Galinsky K.J."/>
            <person name="Schobel S."/>
            <person name="Inman J."/>
            <person name="Hostetler J."/>
            <person name="Miller J."/>
            <person name="Hammond M."/>
            <person name="Megy K."/>
            <person name="Lawson D."/>
            <person name="Kodira C."/>
            <person name="Sutton G."/>
            <person name="Meyer J."/>
            <person name="Hill C.A."/>
            <person name="Birren B."/>
            <person name="Nene V."/>
            <person name="Collins F."/>
            <person name="Alarcon-Chaidez F."/>
            <person name="Wikel S."/>
            <person name="Strausberg R."/>
        </authorList>
    </citation>
    <scope>NUCLEOTIDE SEQUENCE [LARGE SCALE GENOMIC DNA]</scope>
    <source>
        <strain evidence="14">Wikel</strain>
        <strain evidence="12">Wikel colony</strain>
    </source>
</reference>
<name>B7PG75_IXOSC</name>
<accession>B7PG75</accession>
<evidence type="ECO:0000256" key="5">
    <source>
        <dbReference type="ARBA" id="ARBA00022737"/>
    </source>
</evidence>
<evidence type="ECO:0000256" key="6">
    <source>
        <dbReference type="ARBA" id="ARBA00022792"/>
    </source>
</evidence>
<evidence type="ECO:0000256" key="7">
    <source>
        <dbReference type="ARBA" id="ARBA00022989"/>
    </source>
</evidence>
<evidence type="ECO:0000256" key="11">
    <source>
        <dbReference type="RuleBase" id="RU000488"/>
    </source>
</evidence>
<sequence length="54" mass="6110">MLTAFVRIYRENRLWGLWRGASAAVLRVGSGSAVQLSTFSKVKAHINQFAFLHF</sequence>
<dbReference type="VEuPathDB" id="VectorBase:ISCI004766"/>
<dbReference type="InterPro" id="IPR023395">
    <property type="entry name" value="MCP_dom_sf"/>
</dbReference>
<organism>
    <name type="scientific">Ixodes scapularis</name>
    <name type="common">Black-legged tick</name>
    <name type="synonym">Deer tick</name>
    <dbReference type="NCBI Taxonomy" id="6945"/>
    <lineage>
        <taxon>Eukaryota</taxon>
        <taxon>Metazoa</taxon>
        <taxon>Ecdysozoa</taxon>
        <taxon>Arthropoda</taxon>
        <taxon>Chelicerata</taxon>
        <taxon>Arachnida</taxon>
        <taxon>Acari</taxon>
        <taxon>Parasitiformes</taxon>
        <taxon>Ixodida</taxon>
        <taxon>Ixodoidea</taxon>
        <taxon>Ixodidae</taxon>
        <taxon>Ixodinae</taxon>
        <taxon>Ixodes</taxon>
    </lineage>
</organism>
<keyword evidence="9 10" id="KW-0472">Membrane</keyword>
<dbReference type="PANTHER" id="PTHR45928:SF1">
    <property type="entry name" value="RE38146P"/>
    <property type="match status" value="1"/>
</dbReference>
<dbReference type="VEuPathDB" id="VectorBase:ISCW004766"/>
<evidence type="ECO:0000256" key="8">
    <source>
        <dbReference type="ARBA" id="ARBA00023128"/>
    </source>
</evidence>
<dbReference type="HOGENOM" id="CLU_3052664_0_0_1"/>
<dbReference type="VEuPathDB" id="VectorBase:ISCP_034943"/>
<dbReference type="EMBL" id="ABJB010140096">
    <property type="status" value="NOT_ANNOTATED_CDS"/>
    <property type="molecule type" value="Genomic_DNA"/>
</dbReference>
<evidence type="ECO:0000256" key="10">
    <source>
        <dbReference type="PROSITE-ProRule" id="PRU00282"/>
    </source>
</evidence>
<evidence type="ECO:0000313" key="14">
    <source>
        <dbReference type="Proteomes" id="UP000001555"/>
    </source>
</evidence>
<dbReference type="EMBL" id="DS706794">
    <property type="protein sequence ID" value="EEC05597.1"/>
    <property type="molecule type" value="Genomic_DNA"/>
</dbReference>
<dbReference type="SUPFAM" id="SSF103506">
    <property type="entry name" value="Mitochondrial carrier"/>
    <property type="match status" value="1"/>
</dbReference>
<dbReference type="InParanoid" id="B7PG75"/>
<dbReference type="EnsemblMetazoa" id="ISCW004766-RA">
    <property type="protein sequence ID" value="ISCW004766-PA"/>
    <property type="gene ID" value="ISCW004766"/>
</dbReference>
<dbReference type="PROSITE" id="PS50920">
    <property type="entry name" value="SOLCAR"/>
    <property type="match status" value="1"/>
</dbReference>
<comment type="subcellular location">
    <subcellularLocation>
        <location evidence="1">Mitochondrion inner membrane</location>
        <topology evidence="1">Multi-pass membrane protein</topology>
    </subcellularLocation>
</comment>
<keyword evidence="6" id="KW-0999">Mitochondrion inner membrane</keyword>
<dbReference type="InterPro" id="IPR018108">
    <property type="entry name" value="MCP_transmembrane"/>
</dbReference>
<dbReference type="AlphaFoldDB" id="B7PG75"/>
<evidence type="ECO:0000313" key="13">
    <source>
        <dbReference type="EnsemblMetazoa" id="ISCW004766-PA"/>
    </source>
</evidence>
<dbReference type="InterPro" id="IPR051508">
    <property type="entry name" value="Mito_Carrier_Antiporter"/>
</dbReference>
<evidence type="ECO:0000256" key="1">
    <source>
        <dbReference type="ARBA" id="ARBA00004448"/>
    </source>
</evidence>
<dbReference type="PaxDb" id="6945-B7PG75"/>
<dbReference type="PANTHER" id="PTHR45928">
    <property type="entry name" value="RE38146P"/>
    <property type="match status" value="1"/>
</dbReference>
<protein>
    <submittedName>
        <fullName evidence="12 13">Carrier protein, putative</fullName>
    </submittedName>
</protein>
<comment type="similarity">
    <text evidence="2 11">Belongs to the mitochondrial carrier (TC 2.A.29) family.</text>
</comment>
<evidence type="ECO:0000313" key="12">
    <source>
        <dbReference type="EMBL" id="EEC05597.1"/>
    </source>
</evidence>
<reference evidence="13" key="2">
    <citation type="submission" date="2020-05" db="UniProtKB">
        <authorList>
            <consortium name="EnsemblMetazoa"/>
        </authorList>
    </citation>
    <scope>IDENTIFICATION</scope>
    <source>
        <strain evidence="13">wikel</strain>
    </source>
</reference>
<dbReference type="GO" id="GO:0005743">
    <property type="term" value="C:mitochondrial inner membrane"/>
    <property type="evidence" value="ECO:0007669"/>
    <property type="project" value="UniProtKB-SubCell"/>
</dbReference>
<evidence type="ECO:0000256" key="9">
    <source>
        <dbReference type="ARBA" id="ARBA00023136"/>
    </source>
</evidence>
<dbReference type="Proteomes" id="UP000001555">
    <property type="component" value="Unassembled WGS sequence"/>
</dbReference>